<dbReference type="STRING" id="395965.Msil_2865"/>
<gene>
    <name evidence="1" type="ordered locus">Msil_2865</name>
</gene>
<protein>
    <submittedName>
        <fullName evidence="1">Uncharacterized protein</fullName>
    </submittedName>
</protein>
<dbReference type="eggNOG" id="ENOG5032T6Y">
    <property type="taxonomic scope" value="Bacteria"/>
</dbReference>
<dbReference type="HOGENOM" id="CLU_1592664_0_0_5"/>
<proteinExistence type="predicted"/>
<dbReference type="EMBL" id="CP001280">
    <property type="protein sequence ID" value="ACK51782.1"/>
    <property type="molecule type" value="Genomic_DNA"/>
</dbReference>
<dbReference type="RefSeq" id="WP_012591851.1">
    <property type="nucleotide sequence ID" value="NC_011666.1"/>
</dbReference>
<dbReference type="KEGG" id="msl:Msil_2865"/>
<evidence type="ECO:0000313" key="2">
    <source>
        <dbReference type="Proteomes" id="UP000002257"/>
    </source>
</evidence>
<name>B8ETE0_METSB</name>
<keyword evidence="2" id="KW-1185">Reference proteome</keyword>
<dbReference type="OrthoDB" id="7658594at2"/>
<dbReference type="AlphaFoldDB" id="B8ETE0"/>
<dbReference type="Proteomes" id="UP000002257">
    <property type="component" value="Chromosome"/>
</dbReference>
<accession>B8ETE0</accession>
<evidence type="ECO:0000313" key="1">
    <source>
        <dbReference type="EMBL" id="ACK51782.1"/>
    </source>
</evidence>
<sequence length="167" mass="18776">MARKKIAFESPFPTPAFEPESRAALRKAMEEARRCGRDDLWREALRKLCALDGIDLSDPLHCSFYETLGAYEQALTEKNGRTTRASRTRQKIRNKGIVGCLEDWALAPAPTEGFEMLIRTGRAELTGEFLLLRYPDRFSDKAVAAARARLERAGIDPPSPAPTRPRD</sequence>
<reference evidence="1 2" key="1">
    <citation type="journal article" date="2010" name="J. Bacteriol.">
        <title>Complete genome sequence of the aerobic facultative methanotroph Methylocella silvestris BL2.</title>
        <authorList>
            <person name="Chen Y."/>
            <person name="Crombie A."/>
            <person name="Rahman M.T."/>
            <person name="Dedysh S.N."/>
            <person name="Liesack W."/>
            <person name="Stott M.B."/>
            <person name="Alam M."/>
            <person name="Theisen A.R."/>
            <person name="Murrell J.C."/>
            <person name="Dunfield P.F."/>
        </authorList>
    </citation>
    <scope>NUCLEOTIDE SEQUENCE [LARGE SCALE GENOMIC DNA]</scope>
    <source>
        <strain evidence="2">DSM 15510 / CIP 108128 / LMG 27833 / NCIMB 13906 / BL2</strain>
    </source>
</reference>
<organism evidence="1 2">
    <name type="scientific">Methylocella silvestris (strain DSM 15510 / CIP 108128 / LMG 27833 / NCIMB 13906 / BL2)</name>
    <dbReference type="NCBI Taxonomy" id="395965"/>
    <lineage>
        <taxon>Bacteria</taxon>
        <taxon>Pseudomonadati</taxon>
        <taxon>Pseudomonadota</taxon>
        <taxon>Alphaproteobacteria</taxon>
        <taxon>Hyphomicrobiales</taxon>
        <taxon>Beijerinckiaceae</taxon>
        <taxon>Methylocella</taxon>
    </lineage>
</organism>